<feature type="compositionally biased region" description="Low complexity" evidence="1">
    <location>
        <begin position="65"/>
        <end position="75"/>
    </location>
</feature>
<name>A0AAV2CQK2_9ROSI</name>
<gene>
    <name evidence="2" type="ORF">LTRI10_LOCUS5992</name>
</gene>
<evidence type="ECO:0000313" key="3">
    <source>
        <dbReference type="Proteomes" id="UP001497516"/>
    </source>
</evidence>
<sequence>MVVGRGGEAPGHHSFLLPPSFFHFSLDTTWSRGAMAASGGRGRAGAVGDLRRRVGVSARERRSGGLESSSRSSSGSEGGDAKIDGGRCVGGGRGD</sequence>
<protein>
    <submittedName>
        <fullName evidence="2">Uncharacterized protein</fullName>
    </submittedName>
</protein>
<dbReference type="AlphaFoldDB" id="A0AAV2CQK2"/>
<keyword evidence="3" id="KW-1185">Reference proteome</keyword>
<dbReference type="Proteomes" id="UP001497516">
    <property type="component" value="Chromosome 10"/>
</dbReference>
<feature type="region of interest" description="Disordered" evidence="1">
    <location>
        <begin position="35"/>
        <end position="95"/>
    </location>
</feature>
<reference evidence="2 3" key="1">
    <citation type="submission" date="2024-04" db="EMBL/GenBank/DDBJ databases">
        <authorList>
            <person name="Fracassetti M."/>
        </authorList>
    </citation>
    <scope>NUCLEOTIDE SEQUENCE [LARGE SCALE GENOMIC DNA]</scope>
</reference>
<evidence type="ECO:0000313" key="2">
    <source>
        <dbReference type="EMBL" id="CAL1358436.1"/>
    </source>
</evidence>
<evidence type="ECO:0000256" key="1">
    <source>
        <dbReference type="SAM" id="MobiDB-lite"/>
    </source>
</evidence>
<dbReference type="EMBL" id="OZ034814">
    <property type="protein sequence ID" value="CAL1358436.1"/>
    <property type="molecule type" value="Genomic_DNA"/>
</dbReference>
<organism evidence="2 3">
    <name type="scientific">Linum trigynum</name>
    <dbReference type="NCBI Taxonomy" id="586398"/>
    <lineage>
        <taxon>Eukaryota</taxon>
        <taxon>Viridiplantae</taxon>
        <taxon>Streptophyta</taxon>
        <taxon>Embryophyta</taxon>
        <taxon>Tracheophyta</taxon>
        <taxon>Spermatophyta</taxon>
        <taxon>Magnoliopsida</taxon>
        <taxon>eudicotyledons</taxon>
        <taxon>Gunneridae</taxon>
        <taxon>Pentapetalae</taxon>
        <taxon>rosids</taxon>
        <taxon>fabids</taxon>
        <taxon>Malpighiales</taxon>
        <taxon>Linaceae</taxon>
        <taxon>Linum</taxon>
    </lineage>
</organism>
<accession>A0AAV2CQK2</accession>
<proteinExistence type="predicted"/>